<organism evidence="3 4">
    <name type="scientific">Microbacterium album</name>
    <dbReference type="NCBI Taxonomy" id="2053191"/>
    <lineage>
        <taxon>Bacteria</taxon>
        <taxon>Bacillati</taxon>
        <taxon>Actinomycetota</taxon>
        <taxon>Actinomycetes</taxon>
        <taxon>Micrococcales</taxon>
        <taxon>Microbacteriaceae</taxon>
        <taxon>Microbacterium</taxon>
    </lineage>
</organism>
<dbReference type="SMART" id="SM00758">
    <property type="entry name" value="PA14"/>
    <property type="match status" value="2"/>
</dbReference>
<dbReference type="AlphaFoldDB" id="A0A917III3"/>
<dbReference type="PROSITE" id="PS51820">
    <property type="entry name" value="PA14"/>
    <property type="match status" value="2"/>
</dbReference>
<dbReference type="PANTHER" id="PTHR32305:SF15">
    <property type="entry name" value="PROTEIN RHSA-RELATED"/>
    <property type="match status" value="1"/>
</dbReference>
<dbReference type="Pfam" id="PF07691">
    <property type="entry name" value="PA14"/>
    <property type="match status" value="2"/>
</dbReference>
<feature type="region of interest" description="Disordered" evidence="1">
    <location>
        <begin position="263"/>
        <end position="296"/>
    </location>
</feature>
<accession>A0A917III3</accession>
<dbReference type="EMBL" id="BMJY01000025">
    <property type="protein sequence ID" value="GGH51184.1"/>
    <property type="molecule type" value="Genomic_DNA"/>
</dbReference>
<dbReference type="InterPro" id="IPR037524">
    <property type="entry name" value="PA14/GLEYA"/>
</dbReference>
<sequence length="1278" mass="138405">MNGDLFRIGRDANGLTWRGRVLFDYAEYLEKNVGHKYRVTGASMRIFRDASDPTPGGGQATPYESTMGSYFGVTSARVDNGWGNIPTQYEGPTGRVIVWEEPTFETWLSRLVNGWFDKGLENRWIGFVGDESRNGTMRTYWPSLTLRMEVPPPTTRLEAPTAAVLPTRTPTLVATPVSADRTVYYRFEVSTGRGGGVASVVSSGWTTETTWTVPDHALHEGATYFARVYTSFDITHPDLPHVPRYIEPLKPDAATDREFRIDLKLGSGGPAPTEDAGSVPGVTETPSEGSPAPSVSGASVNANLVNGNAAVSVPTGTLATVGGEIAPSLVYNSRGESRAGLVGEYFSNPKIARSFDAPGVHKRMQRVDPLIDFNWLDGSPAVESLGDGPFLARWSGYLSMPLSGSWQIGLAVTELRGNGGARLYLNGESSPAADAWVSPRGSAWEITHLAPARSFTPGAKVPIRVELRGEAGEASIRLVAKRGNDVYVVQPGWLSQDSAMLPDGWQLSTGAGSVAWVGLTDLGDEVVLRAADGSGHGFRRTSARGYAPPAGSSDHLTVDGEGRFALQTSGLLYTFRPDGQLEQVTSITDVRTPAAPIFGYSGQMPRLTSVTDPVSERSVHLDYAPNGCSGPSGMLCRIRFWDGAQSVLSYDGSGRLIRVSNTGDRSNDPDGRALLFDFGYDAQGNLTAIRDPLAADLIAAGLRTDDDGVRTTLEYDDQSRLTAISKPEPSENQPRARTDYRYHDRSDDTGIATTEVFLDGFEGARDGGWARQVAHDDRGRIVRDASSSGETTVYEWDDHDRVVSRTAPGDLHTVYAYDVAGRLTDTWGPAPSSDFVDGRPRDGAEVPHTKNEYDADMTHLAVAYWDNSFLTGAPAAYGTGLPGDTLRVSWEDTSPPVDPGEDGGWSMRLTGEIRLPQAGRFSFRSSAAGQEVRVWIDDVLVVDSWRVGDWLQRGLLYSGEYLAERGGWHRIRVDYRSPVFYPSARPETALTWVGPGLPRRFEDSYIPVDHLRPAYGLLTRTTDPDGRVTETQFADPDAHIGPEYGLATATILDPDGLALATRAGYEDPTQGGFLRQTTRTLPAGNTWATEYYDGNERPIASVCGVRNDTPQGGFPKQRTGPAPGGRAAEARVEQFVYDAAGRQVGSRTGLAGSIGSTEWECSYFDSRGRILTQTWPGTDYAPSKTVDYIYALGGDPLLSAVREDTAPAPHNEIVSRVDLSGRAVSYTASGFTTTTEYDRLGRTVRVSGPAGDIEYTYERHTAHLENVSVDGVASRIVV</sequence>
<evidence type="ECO:0000259" key="2">
    <source>
        <dbReference type="PROSITE" id="PS51820"/>
    </source>
</evidence>
<evidence type="ECO:0000256" key="1">
    <source>
        <dbReference type="SAM" id="MobiDB-lite"/>
    </source>
</evidence>
<dbReference type="InterPro" id="IPR050708">
    <property type="entry name" value="T6SS_VgrG/RHS"/>
</dbReference>
<reference evidence="3" key="1">
    <citation type="journal article" date="2014" name="Int. J. Syst. Evol. Microbiol.">
        <title>Complete genome sequence of Corynebacterium casei LMG S-19264T (=DSM 44701T), isolated from a smear-ripened cheese.</title>
        <authorList>
            <consortium name="US DOE Joint Genome Institute (JGI-PGF)"/>
            <person name="Walter F."/>
            <person name="Albersmeier A."/>
            <person name="Kalinowski J."/>
            <person name="Ruckert C."/>
        </authorList>
    </citation>
    <scope>NUCLEOTIDE SEQUENCE</scope>
    <source>
        <strain evidence="3">CGMCC 1.15794</strain>
    </source>
</reference>
<dbReference type="Gene3D" id="2.180.10.10">
    <property type="entry name" value="RHS repeat-associated core"/>
    <property type="match status" value="2"/>
</dbReference>
<feature type="domain" description="PA14" evidence="2">
    <location>
        <begin position="336"/>
        <end position="494"/>
    </location>
</feature>
<dbReference type="Proteomes" id="UP000657592">
    <property type="component" value="Unassembled WGS sequence"/>
</dbReference>
<protein>
    <recommendedName>
        <fullName evidence="2">PA14 domain-containing protein</fullName>
    </recommendedName>
</protein>
<evidence type="ECO:0000313" key="4">
    <source>
        <dbReference type="Proteomes" id="UP000657592"/>
    </source>
</evidence>
<reference evidence="3" key="2">
    <citation type="submission" date="2020-09" db="EMBL/GenBank/DDBJ databases">
        <authorList>
            <person name="Sun Q."/>
            <person name="Zhou Y."/>
        </authorList>
    </citation>
    <scope>NUCLEOTIDE SEQUENCE</scope>
    <source>
        <strain evidence="3">CGMCC 1.15794</strain>
    </source>
</reference>
<dbReference type="SUPFAM" id="SSF56988">
    <property type="entry name" value="Anthrax protective antigen"/>
    <property type="match status" value="2"/>
</dbReference>
<name>A0A917III3_9MICO</name>
<evidence type="ECO:0000313" key="3">
    <source>
        <dbReference type="EMBL" id="GGH51184.1"/>
    </source>
</evidence>
<dbReference type="InterPro" id="IPR011658">
    <property type="entry name" value="PA14_dom"/>
</dbReference>
<dbReference type="InterPro" id="IPR006530">
    <property type="entry name" value="YD"/>
</dbReference>
<gene>
    <name evidence="3" type="ORF">GCM10010921_30440</name>
</gene>
<dbReference type="RefSeq" id="WP_188757253.1">
    <property type="nucleotide sequence ID" value="NZ_BMJY01000025.1"/>
</dbReference>
<feature type="domain" description="PA14" evidence="2">
    <location>
        <begin position="855"/>
        <end position="1010"/>
    </location>
</feature>
<keyword evidence="4" id="KW-1185">Reference proteome</keyword>
<dbReference type="NCBIfam" id="TIGR01643">
    <property type="entry name" value="YD_repeat_2x"/>
    <property type="match status" value="1"/>
</dbReference>
<dbReference type="PANTHER" id="PTHR32305">
    <property type="match status" value="1"/>
</dbReference>
<dbReference type="InterPro" id="IPR031325">
    <property type="entry name" value="RHS_repeat"/>
</dbReference>
<proteinExistence type="predicted"/>
<dbReference type="Pfam" id="PF05593">
    <property type="entry name" value="RHS_repeat"/>
    <property type="match status" value="1"/>
</dbReference>
<feature type="region of interest" description="Disordered" evidence="1">
    <location>
        <begin position="1107"/>
        <end position="1126"/>
    </location>
</feature>
<comment type="caution">
    <text evidence="3">The sequence shown here is derived from an EMBL/GenBank/DDBJ whole genome shotgun (WGS) entry which is preliminary data.</text>
</comment>